<dbReference type="Proteomes" id="UP001209540">
    <property type="component" value="Unassembled WGS sequence"/>
</dbReference>
<reference evidence="1" key="1">
    <citation type="journal article" date="2022" name="IScience">
        <title>Evolution of zygomycete secretomes and the origins of terrestrial fungal ecologies.</title>
        <authorList>
            <person name="Chang Y."/>
            <person name="Wang Y."/>
            <person name="Mondo S."/>
            <person name="Ahrendt S."/>
            <person name="Andreopoulos W."/>
            <person name="Barry K."/>
            <person name="Beard J."/>
            <person name="Benny G.L."/>
            <person name="Blankenship S."/>
            <person name="Bonito G."/>
            <person name="Cuomo C."/>
            <person name="Desiro A."/>
            <person name="Gervers K.A."/>
            <person name="Hundley H."/>
            <person name="Kuo A."/>
            <person name="LaButti K."/>
            <person name="Lang B.F."/>
            <person name="Lipzen A."/>
            <person name="O'Donnell K."/>
            <person name="Pangilinan J."/>
            <person name="Reynolds N."/>
            <person name="Sandor L."/>
            <person name="Smith M.E."/>
            <person name="Tsang A."/>
            <person name="Grigoriev I.V."/>
            <person name="Stajich J.E."/>
            <person name="Spatafora J.W."/>
        </authorList>
    </citation>
    <scope>NUCLEOTIDE SEQUENCE</scope>
    <source>
        <strain evidence="1">RSA 2281</strain>
    </source>
</reference>
<evidence type="ECO:0000313" key="1">
    <source>
        <dbReference type="EMBL" id="KAI9250987.1"/>
    </source>
</evidence>
<keyword evidence="2" id="KW-1185">Reference proteome</keyword>
<dbReference type="AlphaFoldDB" id="A0AAD5K2H0"/>
<comment type="caution">
    <text evidence="1">The sequence shown here is derived from an EMBL/GenBank/DDBJ whole genome shotgun (WGS) entry which is preliminary data.</text>
</comment>
<accession>A0AAD5K2H0</accession>
<proteinExistence type="predicted"/>
<sequence length="470" mass="52906">MDQNKRWQLSSGKMVEDVMYDFGSECTHEHPVHSFILNVKGPCWKSKFNDVELREISTFGNTSLPALDEKIKNIFSKFKNPPSSKLLQHVVQIAKNTTSKSPLMRINDERSLTSTFEINSKKRGVRPDLMLIKHGLEMGYSELGVILNPVADKKTVIESQLRSPKTMKDTFQAAAIKVDYDSDTTRKIKVICFNETGLSVVLSIMDSPCRYVCRVVNSNKYTVPSEEEFIVSKLFPIFKLVIQAKMIVDRSLESIVSYLPKEEVGDPVLDFENKGEKFVLPTCFTTQILPELRNISYPMLHLQCHLKSKQHVPVLQAPAPQHPSSIDLSYEYEHNIIDSNKACNHSEARVINDTERSGGESAVTTTLISNARKHVVVGLDGVVEATTMTMMIELALRNESLAWTEKSSHVSLTINMSSAISSNLRSLSFGCNPSVVNDYYITTNNFNLNVLKFFNDRLPNSATVFKPVKT</sequence>
<dbReference type="EMBL" id="JAIXMP010000031">
    <property type="protein sequence ID" value="KAI9250987.1"/>
    <property type="molecule type" value="Genomic_DNA"/>
</dbReference>
<evidence type="ECO:0000313" key="2">
    <source>
        <dbReference type="Proteomes" id="UP001209540"/>
    </source>
</evidence>
<gene>
    <name evidence="1" type="ORF">BDA99DRAFT_575317</name>
</gene>
<reference evidence="1" key="2">
    <citation type="submission" date="2023-02" db="EMBL/GenBank/DDBJ databases">
        <authorList>
            <consortium name="DOE Joint Genome Institute"/>
            <person name="Mondo S.J."/>
            <person name="Chang Y."/>
            <person name="Wang Y."/>
            <person name="Ahrendt S."/>
            <person name="Andreopoulos W."/>
            <person name="Barry K."/>
            <person name="Beard J."/>
            <person name="Benny G.L."/>
            <person name="Blankenship S."/>
            <person name="Bonito G."/>
            <person name="Cuomo C."/>
            <person name="Desiro A."/>
            <person name="Gervers K.A."/>
            <person name="Hundley H."/>
            <person name="Kuo A."/>
            <person name="LaButti K."/>
            <person name="Lang B.F."/>
            <person name="Lipzen A."/>
            <person name="O'Donnell K."/>
            <person name="Pangilinan J."/>
            <person name="Reynolds N."/>
            <person name="Sandor L."/>
            <person name="Smith M.W."/>
            <person name="Tsang A."/>
            <person name="Grigoriev I.V."/>
            <person name="Stajich J.E."/>
            <person name="Spatafora J.W."/>
        </authorList>
    </citation>
    <scope>NUCLEOTIDE SEQUENCE</scope>
    <source>
        <strain evidence="1">RSA 2281</strain>
    </source>
</reference>
<name>A0AAD5K2H0_9FUNG</name>
<organism evidence="1 2">
    <name type="scientific">Phascolomyces articulosus</name>
    <dbReference type="NCBI Taxonomy" id="60185"/>
    <lineage>
        <taxon>Eukaryota</taxon>
        <taxon>Fungi</taxon>
        <taxon>Fungi incertae sedis</taxon>
        <taxon>Mucoromycota</taxon>
        <taxon>Mucoromycotina</taxon>
        <taxon>Mucoromycetes</taxon>
        <taxon>Mucorales</taxon>
        <taxon>Lichtheimiaceae</taxon>
        <taxon>Phascolomyces</taxon>
    </lineage>
</organism>
<protein>
    <submittedName>
        <fullName evidence="1">Uncharacterized protein</fullName>
    </submittedName>
</protein>